<organism evidence="2 3">
    <name type="scientific">Aspergillus violaceofuscus (strain CBS 115571)</name>
    <dbReference type="NCBI Taxonomy" id="1450538"/>
    <lineage>
        <taxon>Eukaryota</taxon>
        <taxon>Fungi</taxon>
        <taxon>Dikarya</taxon>
        <taxon>Ascomycota</taxon>
        <taxon>Pezizomycotina</taxon>
        <taxon>Eurotiomycetes</taxon>
        <taxon>Eurotiomycetidae</taxon>
        <taxon>Eurotiales</taxon>
        <taxon>Aspergillaceae</taxon>
        <taxon>Aspergillus</taxon>
    </lineage>
</organism>
<keyword evidence="3" id="KW-1185">Reference proteome</keyword>
<evidence type="ECO:0000256" key="1">
    <source>
        <dbReference type="SAM" id="MobiDB-lite"/>
    </source>
</evidence>
<feature type="compositionally biased region" description="Polar residues" evidence="1">
    <location>
        <begin position="7"/>
        <end position="23"/>
    </location>
</feature>
<accession>A0A2V5HE66</accession>
<evidence type="ECO:0000313" key="3">
    <source>
        <dbReference type="Proteomes" id="UP000249829"/>
    </source>
</evidence>
<dbReference type="Proteomes" id="UP000249829">
    <property type="component" value="Unassembled WGS sequence"/>
</dbReference>
<dbReference type="InterPro" id="IPR036047">
    <property type="entry name" value="F-box-like_dom_sf"/>
</dbReference>
<proteinExistence type="predicted"/>
<feature type="region of interest" description="Disordered" evidence="1">
    <location>
        <begin position="1"/>
        <end position="33"/>
    </location>
</feature>
<gene>
    <name evidence="2" type="ORF">BO99DRAFT_468396</name>
</gene>
<evidence type="ECO:0000313" key="2">
    <source>
        <dbReference type="EMBL" id="PYI22638.1"/>
    </source>
</evidence>
<sequence length="420" mass="48054">MVRKRTIPSNTSHYRKQQSSQRRLSLKVTKDGDPPLESQFEDFGVNIKTLRDAPITRARSTTDSQITHIMPPRTLDNLPLELFWLMTEYLDINSLGALRCVSKALKAKTKTAWLCSRVHPLSIHIDPEDGGRMRIRPEKPFLAPRPLPRQYQALLGARQLILETYECIQQSPSASEAAVITLCRILSDNAALQPLALQRLTLCARDPRAQWLGYLDSRLSVRMNPFRFAGPRAKFSAHWAQLTQLIVHMPGALTAEGFLNDLVGWCILPHAPRLEDFRLFCEPRHRHRTPFGYMVGQLAQLNPRPPLKRLEINFHFFRNYRERVIDVLQAYGRTLETVTIMGPYQWAPDIVELVVPLKAACPVLAHLLEHIVDGEPLWRALSGPAELYEERPRDDDGSLEWVRVDGSPEWQEVITHVTPL</sequence>
<evidence type="ECO:0008006" key="4">
    <source>
        <dbReference type="Google" id="ProtNLM"/>
    </source>
</evidence>
<reference evidence="2 3" key="1">
    <citation type="submission" date="2018-02" db="EMBL/GenBank/DDBJ databases">
        <title>The genomes of Aspergillus section Nigri reveals drivers in fungal speciation.</title>
        <authorList>
            <consortium name="DOE Joint Genome Institute"/>
            <person name="Vesth T.C."/>
            <person name="Nybo J."/>
            <person name="Theobald S."/>
            <person name="Brandl J."/>
            <person name="Frisvad J.C."/>
            <person name="Nielsen K.F."/>
            <person name="Lyhne E.K."/>
            <person name="Kogle M.E."/>
            <person name="Kuo A."/>
            <person name="Riley R."/>
            <person name="Clum A."/>
            <person name="Nolan M."/>
            <person name="Lipzen A."/>
            <person name="Salamov A."/>
            <person name="Henrissat B."/>
            <person name="Wiebenga A."/>
            <person name="De vries R.P."/>
            <person name="Grigoriev I.V."/>
            <person name="Mortensen U.H."/>
            <person name="Andersen M.R."/>
            <person name="Baker S.E."/>
        </authorList>
    </citation>
    <scope>NUCLEOTIDE SEQUENCE [LARGE SCALE GENOMIC DNA]</scope>
    <source>
        <strain evidence="2 3">CBS 115571</strain>
    </source>
</reference>
<name>A0A2V5HE66_ASPV1</name>
<protein>
    <recommendedName>
        <fullName evidence="4">F-box domain-containing protein</fullName>
    </recommendedName>
</protein>
<dbReference type="SUPFAM" id="SSF81383">
    <property type="entry name" value="F-box domain"/>
    <property type="match status" value="1"/>
</dbReference>
<dbReference type="EMBL" id="KZ825109">
    <property type="protein sequence ID" value="PYI22638.1"/>
    <property type="molecule type" value="Genomic_DNA"/>
</dbReference>
<dbReference type="OMA" id="HIMAPRT"/>
<dbReference type="AlphaFoldDB" id="A0A2V5HE66"/>